<dbReference type="Gene3D" id="3.20.20.70">
    <property type="entry name" value="Aldolase class I"/>
    <property type="match status" value="1"/>
</dbReference>
<evidence type="ECO:0000256" key="4">
    <source>
        <dbReference type="ARBA" id="ARBA00023239"/>
    </source>
</evidence>
<accession>A0A5P2G198</accession>
<proteinExistence type="inferred from homology"/>
<dbReference type="GO" id="GO:0016829">
    <property type="term" value="F:lyase activity"/>
    <property type="evidence" value="ECO:0007669"/>
    <property type="project" value="UniProtKB-KW"/>
</dbReference>
<dbReference type="KEGG" id="arac:E0W69_007210"/>
<dbReference type="Pfam" id="PF01081">
    <property type="entry name" value="Aldolase"/>
    <property type="match status" value="1"/>
</dbReference>
<evidence type="ECO:0000313" key="6">
    <source>
        <dbReference type="EMBL" id="QES88458.1"/>
    </source>
</evidence>
<evidence type="ECO:0000313" key="7">
    <source>
        <dbReference type="Proteomes" id="UP000292424"/>
    </source>
</evidence>
<comment type="similarity">
    <text evidence="2">Belongs to the KHG/KDPG aldolase family.</text>
</comment>
<comment type="subunit">
    <text evidence="3">Homotrimer.</text>
</comment>
<comment type="pathway">
    <text evidence="1">Carbohydrate acid metabolism.</text>
</comment>
<organism evidence="6 7">
    <name type="scientific">Rhizosphaericola mali</name>
    <dbReference type="NCBI Taxonomy" id="2545455"/>
    <lineage>
        <taxon>Bacteria</taxon>
        <taxon>Pseudomonadati</taxon>
        <taxon>Bacteroidota</taxon>
        <taxon>Chitinophagia</taxon>
        <taxon>Chitinophagales</taxon>
        <taxon>Chitinophagaceae</taxon>
        <taxon>Rhizosphaericola</taxon>
    </lineage>
</organism>
<dbReference type="SUPFAM" id="SSF51569">
    <property type="entry name" value="Aldolase"/>
    <property type="match status" value="1"/>
</dbReference>
<keyword evidence="7" id="KW-1185">Reference proteome</keyword>
<name>A0A5P2G198_9BACT</name>
<dbReference type="Proteomes" id="UP000292424">
    <property type="component" value="Chromosome"/>
</dbReference>
<evidence type="ECO:0000256" key="3">
    <source>
        <dbReference type="ARBA" id="ARBA00011233"/>
    </source>
</evidence>
<dbReference type="AlphaFoldDB" id="A0A5P2G198"/>
<keyword evidence="5" id="KW-0119">Carbohydrate metabolism</keyword>
<protein>
    <submittedName>
        <fullName evidence="6">Bifunctional 4-hydroxy-2-oxoglutarate aldolase/2-dehydro-3-deoxy-phosphogluconate aldolase</fullName>
    </submittedName>
</protein>
<dbReference type="RefSeq" id="WP_131329346.1">
    <property type="nucleotide sequence ID" value="NZ_CP044016.1"/>
</dbReference>
<evidence type="ECO:0000256" key="5">
    <source>
        <dbReference type="ARBA" id="ARBA00023277"/>
    </source>
</evidence>
<dbReference type="EMBL" id="CP044016">
    <property type="protein sequence ID" value="QES88458.1"/>
    <property type="molecule type" value="Genomic_DNA"/>
</dbReference>
<evidence type="ECO:0000256" key="1">
    <source>
        <dbReference type="ARBA" id="ARBA00004761"/>
    </source>
</evidence>
<dbReference type="PANTHER" id="PTHR30246">
    <property type="entry name" value="2-KETO-3-DEOXY-6-PHOSPHOGLUCONATE ALDOLASE"/>
    <property type="match status" value="1"/>
</dbReference>
<dbReference type="InterPro" id="IPR013785">
    <property type="entry name" value="Aldolase_TIM"/>
</dbReference>
<gene>
    <name evidence="6" type="ORF">E0W69_007210</name>
</gene>
<sequence length="239" mass="26139">MATNNASTIEVIKKNGLLPMYYYDNIEVAKQVIDILYAAGIFAVEYTNRGEKTEEIFKELIAYRDANYPDLLIGAGTIKKAEDAALYIDLGASFISSPGMIKEIGKTVQDKGALWIPGCMTISEIMEAEICGATVVKLCPASILKSSFLVGIKNIFPKIAFIPMGGLDVDRYVLTPWLDAGAASLSIGSRLLGKALLDNKAFDIIELRVRKALSIIKLIASVKQEEKQTLDEIRKKTAI</sequence>
<evidence type="ECO:0000256" key="2">
    <source>
        <dbReference type="ARBA" id="ARBA00006906"/>
    </source>
</evidence>
<dbReference type="PANTHER" id="PTHR30246:SF1">
    <property type="entry name" value="2-DEHYDRO-3-DEOXY-6-PHOSPHOGALACTONATE ALDOLASE-RELATED"/>
    <property type="match status" value="1"/>
</dbReference>
<dbReference type="CDD" id="cd00452">
    <property type="entry name" value="KDPG_aldolase"/>
    <property type="match status" value="1"/>
</dbReference>
<keyword evidence="4" id="KW-0456">Lyase</keyword>
<reference evidence="6 7" key="1">
    <citation type="submission" date="2019-09" db="EMBL/GenBank/DDBJ databases">
        <title>Complete genome sequence of Arachidicoccus sp. B3-10 isolated from apple orchard soil.</title>
        <authorList>
            <person name="Kim H.S."/>
            <person name="Han K.-I."/>
            <person name="Suh M.K."/>
            <person name="Lee K.C."/>
            <person name="Eom M.K."/>
            <person name="Kim J.-S."/>
            <person name="Kang S.W."/>
            <person name="Sin Y."/>
            <person name="Lee J.-S."/>
        </authorList>
    </citation>
    <scope>NUCLEOTIDE SEQUENCE [LARGE SCALE GENOMIC DNA]</scope>
    <source>
        <strain evidence="6 7">B3-10</strain>
    </source>
</reference>
<dbReference type="OrthoDB" id="9802667at2"/>
<dbReference type="InterPro" id="IPR000887">
    <property type="entry name" value="Aldlse_KDPG_KHG"/>
</dbReference>